<protein>
    <submittedName>
        <fullName evidence="1">Uncharacterized protein</fullName>
    </submittedName>
</protein>
<dbReference type="GeneID" id="38784354"/>
<gene>
    <name evidence="1" type="ORF">SCP_1101130</name>
</gene>
<dbReference type="RefSeq" id="XP_027618350.1">
    <property type="nucleotide sequence ID" value="XM_027762549.1"/>
</dbReference>
<keyword evidence="2" id="KW-1185">Reference proteome</keyword>
<organism evidence="1 2">
    <name type="scientific">Sparassis crispa</name>
    <dbReference type="NCBI Taxonomy" id="139825"/>
    <lineage>
        <taxon>Eukaryota</taxon>
        <taxon>Fungi</taxon>
        <taxon>Dikarya</taxon>
        <taxon>Basidiomycota</taxon>
        <taxon>Agaricomycotina</taxon>
        <taxon>Agaricomycetes</taxon>
        <taxon>Polyporales</taxon>
        <taxon>Sparassidaceae</taxon>
        <taxon>Sparassis</taxon>
    </lineage>
</organism>
<dbReference type="Proteomes" id="UP000287166">
    <property type="component" value="Unassembled WGS sequence"/>
</dbReference>
<sequence length="212" mass="24312">MGPGVQHSTLDDYWSLWNWQKPVDLDFHLLKHLAEALLMSKKHHKIAERFSSMFAPATIIKWQEMIADWNVDKIQPNPYVELTTSTTMATICLELAEEEALEALQGAPPPHEQLTVSKFIHLDLELKDRQHVLHVKGEKVLHNPLKKATLQEKRNTLMQHIKTWMGFQATYMPVISIFCDTNTVDETAAEGNQVTPTEHLKLYLPSELAQPE</sequence>
<dbReference type="InParanoid" id="A0A401GZ44"/>
<accession>A0A401GZ44</accession>
<name>A0A401GZ44_9APHY</name>
<evidence type="ECO:0000313" key="1">
    <source>
        <dbReference type="EMBL" id="GBE87437.1"/>
    </source>
</evidence>
<dbReference type="EMBL" id="BFAD01000011">
    <property type="protein sequence ID" value="GBE87437.1"/>
    <property type="molecule type" value="Genomic_DNA"/>
</dbReference>
<dbReference type="OrthoDB" id="2737640at2759"/>
<reference evidence="1 2" key="1">
    <citation type="journal article" date="2018" name="Sci. Rep.">
        <title>Genome sequence of the cauliflower mushroom Sparassis crispa (Hanabiratake) and its association with beneficial usage.</title>
        <authorList>
            <person name="Kiyama R."/>
            <person name="Furutani Y."/>
            <person name="Kawaguchi K."/>
            <person name="Nakanishi T."/>
        </authorList>
    </citation>
    <scope>NUCLEOTIDE SEQUENCE [LARGE SCALE GENOMIC DNA]</scope>
</reference>
<dbReference type="AlphaFoldDB" id="A0A401GZ44"/>
<dbReference type="STRING" id="139825.A0A401GZ44"/>
<evidence type="ECO:0000313" key="2">
    <source>
        <dbReference type="Proteomes" id="UP000287166"/>
    </source>
</evidence>
<comment type="caution">
    <text evidence="1">The sequence shown here is derived from an EMBL/GenBank/DDBJ whole genome shotgun (WGS) entry which is preliminary data.</text>
</comment>
<proteinExistence type="predicted"/>